<keyword evidence="6" id="KW-0067">ATP-binding</keyword>
<dbReference type="AlphaFoldDB" id="I3KFR4"/>
<dbReference type="InterPro" id="IPR027417">
    <property type="entry name" value="P-loop_NTPase"/>
</dbReference>
<keyword evidence="5" id="KW-0547">Nucleotide-binding</keyword>
<keyword evidence="3" id="KW-0433">Leucine-rich repeat</keyword>
<dbReference type="InterPro" id="IPR013320">
    <property type="entry name" value="ConA-like_dom_sf"/>
</dbReference>
<dbReference type="Pfam" id="PF14484">
    <property type="entry name" value="FISNA"/>
    <property type="match status" value="1"/>
</dbReference>
<dbReference type="SUPFAM" id="SSF49899">
    <property type="entry name" value="Concanavalin A-like lectins/glucanases"/>
    <property type="match status" value="1"/>
</dbReference>
<dbReference type="Gene3D" id="2.60.120.920">
    <property type="match status" value="1"/>
</dbReference>
<dbReference type="Pfam" id="PF17779">
    <property type="entry name" value="WHD_NOD2"/>
    <property type="match status" value="1"/>
</dbReference>
<comment type="subcellular location">
    <subcellularLocation>
        <location evidence="1">Cytoplasm</location>
    </subcellularLocation>
</comment>
<dbReference type="Gene3D" id="3.40.50.300">
    <property type="entry name" value="P-loop containing nucleotide triphosphate hydrolases"/>
    <property type="match status" value="1"/>
</dbReference>
<evidence type="ECO:0000256" key="2">
    <source>
        <dbReference type="ARBA" id="ARBA00022490"/>
    </source>
</evidence>
<dbReference type="InterPro" id="IPR007111">
    <property type="entry name" value="NACHT_NTPase"/>
</dbReference>
<dbReference type="InterPro" id="IPR043136">
    <property type="entry name" value="B30.2/SPRY_sf"/>
</dbReference>
<evidence type="ECO:0000259" key="7">
    <source>
        <dbReference type="PROSITE" id="PS50188"/>
    </source>
</evidence>
<dbReference type="Pfam" id="PF13516">
    <property type="entry name" value="LRR_6"/>
    <property type="match status" value="4"/>
</dbReference>
<dbReference type="PROSITE" id="PS50837">
    <property type="entry name" value="NACHT"/>
    <property type="match status" value="1"/>
</dbReference>
<dbReference type="GeneTree" id="ENSGT01070000253760"/>
<dbReference type="Gene3D" id="3.80.10.10">
    <property type="entry name" value="Ribonuclease Inhibitor"/>
    <property type="match status" value="2"/>
</dbReference>
<evidence type="ECO:0000256" key="1">
    <source>
        <dbReference type="ARBA" id="ARBA00004496"/>
    </source>
</evidence>
<dbReference type="SMART" id="SM00368">
    <property type="entry name" value="LRR_RI"/>
    <property type="match status" value="4"/>
</dbReference>
<sequence>MDQSIVSDKTDDFSEVPFIQAAVHNFQPNYTAQSGGNVVAPSIIGSNVGNININIFSATQECKEDLNNDHTDSCGALPPEIDKVAECQQNLKATLRRKFSHILEGLATETNKISLNNIYTELYVTEGGSGEVNKEHEVRQIETTPRIHVGQEKSIHCNHLFAPLPERGCDIRTVVTRGVAGIGKTVLTNKFTLDWAEERANKNLEFVFPLSFRELNLMKKKNFSLVELLVVLFPEIKDIEIFTNVKKNMLFILDGLDESRLSLDFNKCEILSDVTQTTTIAVLMTNLIRGRLLPMALVWITSRPVASSQIPANCVDLVTEVRGFNNLQKDEYFRRKISDENLANRVIAHVKTCRSLHIMCHIPIFCWMAATVFEKNMATKESKDTPKTLTQMYIHFLSLCEEAMKKRLTGRRESNADCVRANLLALGKLAFQELEKGHLIFNESDLKLNGIDTEQASMFSGVYTQIFHEEMTVCKEKMFCFVHLSVQEFFAALYVFLTFHNDNVNVLVKLSASRRFLSRSSELILYKEAVEKALRSEKGDFDMFLRFLLGLSLESNQTLLKHLMINNRTQQKTRTEIVKHIKEKIRSSPSPDRCLNLFHCLNELNDHSLVEEIQSYLSSGSLNRANLSPAQWATLVFVLLTSEEEQSVFELGNYTRSEEGLLRLLPVVKTAQVANLNACNLTLACCENLANAISSSQLRELDLSNNNLTDAGLMKLSSGLRNSKVETLRLKSCNLTEHSSNDLASFVSSASCLLKLLDLSDNEFHDLGVKRFSDGLRSSDCKLETLNLSLCGVGEEGCIFLASALNSCHLRELDMSYNHPGNSGLNLLTALKEDPQCTLVKLSIDQCGEFRIQPSPKKYTIKLTLDPNTAHKDLSLSEENRKATRWTKQPYPDHPERFDYWTQVLCREGLKGRYYWETEWTGRVFIGVAYRRISRKGETDDCWLGRNNSSWGLNCNKDGYKALHKGTSIPITTKPNSNKVGVFLDWSAGTLSFYMLSCDSLKLLHTFHTTFDKPVYPGFHLAWVDSKVYLC</sequence>
<dbReference type="InterPro" id="IPR041267">
    <property type="entry name" value="NLRP_HD2"/>
</dbReference>
<dbReference type="InterPro" id="IPR003879">
    <property type="entry name" value="Butyrophylin_SPRY"/>
</dbReference>
<dbReference type="SMART" id="SM00589">
    <property type="entry name" value="PRY"/>
    <property type="match status" value="1"/>
</dbReference>
<evidence type="ECO:0000259" key="8">
    <source>
        <dbReference type="PROSITE" id="PS50837"/>
    </source>
</evidence>
<dbReference type="Pfam" id="PF00622">
    <property type="entry name" value="SPRY"/>
    <property type="match status" value="1"/>
</dbReference>
<dbReference type="OMA" id="FHLGWVD"/>
<reference evidence="9" key="2">
    <citation type="submission" date="2025-09" db="UniProtKB">
        <authorList>
            <consortium name="Ensembl"/>
        </authorList>
    </citation>
    <scope>IDENTIFICATION</scope>
</reference>
<dbReference type="Pfam" id="PF05729">
    <property type="entry name" value="NACHT"/>
    <property type="match status" value="1"/>
</dbReference>
<accession>I3KFR4</accession>
<dbReference type="Pfam" id="PF13765">
    <property type="entry name" value="PRY"/>
    <property type="match status" value="1"/>
</dbReference>
<dbReference type="GeneID" id="100694133"/>
<dbReference type="SMART" id="SM01288">
    <property type="entry name" value="FISNA"/>
    <property type="match status" value="1"/>
</dbReference>
<dbReference type="SUPFAM" id="SSF52047">
    <property type="entry name" value="RNI-like"/>
    <property type="match status" value="1"/>
</dbReference>
<dbReference type="HOGENOM" id="CLU_002274_0_0_1"/>
<evidence type="ECO:0000313" key="10">
    <source>
        <dbReference type="Proteomes" id="UP000005207"/>
    </source>
</evidence>
<evidence type="ECO:0000256" key="5">
    <source>
        <dbReference type="ARBA" id="ARBA00022741"/>
    </source>
</evidence>
<dbReference type="InterPro" id="IPR051261">
    <property type="entry name" value="NLR"/>
</dbReference>
<dbReference type="InterPro" id="IPR032675">
    <property type="entry name" value="LRR_dom_sf"/>
</dbReference>
<dbReference type="SMART" id="SM00449">
    <property type="entry name" value="SPRY"/>
    <property type="match status" value="1"/>
</dbReference>
<dbReference type="Pfam" id="PF17776">
    <property type="entry name" value="NLRC4_HD2"/>
    <property type="match status" value="1"/>
</dbReference>
<dbReference type="Proteomes" id="UP000005207">
    <property type="component" value="Unplaced"/>
</dbReference>
<proteinExistence type="predicted"/>
<dbReference type="Ensembl" id="ENSONIT00000019976.2">
    <property type="protein sequence ID" value="ENSONIP00000019959.2"/>
    <property type="gene ID" value="ENSONIG00000015852.2"/>
</dbReference>
<reference evidence="9" key="1">
    <citation type="submission" date="2025-08" db="UniProtKB">
        <authorList>
            <consortium name="Ensembl"/>
        </authorList>
    </citation>
    <scope>IDENTIFICATION</scope>
</reference>
<dbReference type="InterPro" id="IPR006574">
    <property type="entry name" value="PRY"/>
</dbReference>
<evidence type="ECO:0000313" key="9">
    <source>
        <dbReference type="Ensembl" id="ENSONIP00000019959.2"/>
    </source>
</evidence>
<dbReference type="InterPro" id="IPR001870">
    <property type="entry name" value="B30.2/SPRY"/>
</dbReference>
<dbReference type="InterPro" id="IPR001611">
    <property type="entry name" value="Leu-rich_rpt"/>
</dbReference>
<feature type="domain" description="NACHT" evidence="8">
    <location>
        <begin position="172"/>
        <end position="304"/>
    </location>
</feature>
<evidence type="ECO:0000256" key="4">
    <source>
        <dbReference type="ARBA" id="ARBA00022737"/>
    </source>
</evidence>
<keyword evidence="2" id="KW-0963">Cytoplasm</keyword>
<dbReference type="InterPro" id="IPR003877">
    <property type="entry name" value="SPRY_dom"/>
</dbReference>
<organism evidence="9 10">
    <name type="scientific">Oreochromis niloticus</name>
    <name type="common">Nile tilapia</name>
    <name type="synonym">Tilapia nilotica</name>
    <dbReference type="NCBI Taxonomy" id="8128"/>
    <lineage>
        <taxon>Eukaryota</taxon>
        <taxon>Metazoa</taxon>
        <taxon>Chordata</taxon>
        <taxon>Craniata</taxon>
        <taxon>Vertebrata</taxon>
        <taxon>Euteleostomi</taxon>
        <taxon>Actinopterygii</taxon>
        <taxon>Neopterygii</taxon>
        <taxon>Teleostei</taxon>
        <taxon>Neoteleostei</taxon>
        <taxon>Acanthomorphata</taxon>
        <taxon>Ovalentaria</taxon>
        <taxon>Cichlomorphae</taxon>
        <taxon>Cichliformes</taxon>
        <taxon>Cichlidae</taxon>
        <taxon>African cichlids</taxon>
        <taxon>Pseudocrenilabrinae</taxon>
        <taxon>Oreochromini</taxon>
        <taxon>Oreochromis</taxon>
    </lineage>
</organism>
<dbReference type="InParanoid" id="I3KFR4"/>
<name>I3KFR4_ORENI</name>
<dbReference type="FunFam" id="3.40.50.300:FF:001524">
    <property type="entry name" value="Si:dkey-126g1.7"/>
    <property type="match status" value="1"/>
</dbReference>
<feature type="domain" description="B30.2/SPRY" evidence="7">
    <location>
        <begin position="843"/>
        <end position="1031"/>
    </location>
</feature>
<dbReference type="OrthoDB" id="120976at2759"/>
<dbReference type="InterPro" id="IPR029495">
    <property type="entry name" value="NACHT-assoc"/>
</dbReference>
<dbReference type="FunFam" id="3.80.10.10:FF:001632">
    <property type="entry name" value="Uncharacterized protein"/>
    <property type="match status" value="1"/>
</dbReference>
<dbReference type="PANTHER" id="PTHR24106">
    <property type="entry name" value="NACHT, LRR AND CARD DOMAINS-CONTAINING"/>
    <property type="match status" value="1"/>
</dbReference>
<gene>
    <name evidence="9" type="primary">LOC100694133</name>
</gene>
<evidence type="ECO:0000256" key="3">
    <source>
        <dbReference type="ARBA" id="ARBA00022614"/>
    </source>
</evidence>
<dbReference type="PROSITE" id="PS51450">
    <property type="entry name" value="LRR"/>
    <property type="match status" value="1"/>
</dbReference>
<dbReference type="GO" id="GO:0005524">
    <property type="term" value="F:ATP binding"/>
    <property type="evidence" value="ECO:0007669"/>
    <property type="project" value="UniProtKB-KW"/>
</dbReference>
<dbReference type="GO" id="GO:0005737">
    <property type="term" value="C:cytoplasm"/>
    <property type="evidence" value="ECO:0007669"/>
    <property type="project" value="UniProtKB-SubCell"/>
</dbReference>
<keyword evidence="10" id="KW-1185">Reference proteome</keyword>
<dbReference type="PROSITE" id="PS50188">
    <property type="entry name" value="B302_SPRY"/>
    <property type="match status" value="1"/>
</dbReference>
<protein>
    <submittedName>
        <fullName evidence="9">NACHT, LRR and PYD domains-containing protein 3</fullName>
    </submittedName>
</protein>
<keyword evidence="4" id="KW-0677">Repeat</keyword>
<dbReference type="CDD" id="cd16040">
    <property type="entry name" value="SPRY_PRY_SNTX"/>
    <property type="match status" value="1"/>
</dbReference>
<dbReference type="KEGG" id="onl:100694133"/>
<dbReference type="PRINTS" id="PR01407">
    <property type="entry name" value="BUTYPHLNCDUF"/>
</dbReference>
<evidence type="ECO:0000256" key="6">
    <source>
        <dbReference type="ARBA" id="ARBA00022840"/>
    </source>
</evidence>
<dbReference type="InterPro" id="IPR041075">
    <property type="entry name" value="NOD1/2_WH"/>
</dbReference>
<dbReference type="RefSeq" id="XP_019218008.1">
    <property type="nucleotide sequence ID" value="XM_019362463.2"/>
</dbReference>